<feature type="domain" description="PITH" evidence="2">
    <location>
        <begin position="12"/>
        <end position="185"/>
    </location>
</feature>
<dbReference type="OrthoDB" id="2635at2759"/>
<dbReference type="GeneID" id="14910997"/>
<dbReference type="Proteomes" id="UP000008983">
    <property type="component" value="Unassembled WGS sequence"/>
</dbReference>
<dbReference type="OMA" id="RLVFKPW"/>
<name>G0QJ12_ICHMU</name>
<evidence type="ECO:0000259" key="2">
    <source>
        <dbReference type="PROSITE" id="PS51532"/>
    </source>
</evidence>
<dbReference type="GO" id="GO:0005737">
    <property type="term" value="C:cytoplasm"/>
    <property type="evidence" value="ECO:0007669"/>
    <property type="project" value="UniProtKB-ARBA"/>
</dbReference>
<dbReference type="PROSITE" id="PS51532">
    <property type="entry name" value="PITH"/>
    <property type="match status" value="1"/>
</dbReference>
<dbReference type="SUPFAM" id="SSF49785">
    <property type="entry name" value="Galactose-binding domain-like"/>
    <property type="match status" value="1"/>
</dbReference>
<dbReference type="InterPro" id="IPR010400">
    <property type="entry name" value="PITH_dom"/>
</dbReference>
<gene>
    <name evidence="3" type="ORF">IMG5_001820</name>
</gene>
<evidence type="ECO:0000256" key="1">
    <source>
        <dbReference type="ARBA" id="ARBA00025788"/>
    </source>
</evidence>
<dbReference type="AlphaFoldDB" id="G0QJ12"/>
<organism evidence="3 4">
    <name type="scientific">Ichthyophthirius multifiliis</name>
    <name type="common">White spot disease agent</name>
    <name type="synonym">Ich</name>
    <dbReference type="NCBI Taxonomy" id="5932"/>
    <lineage>
        <taxon>Eukaryota</taxon>
        <taxon>Sar</taxon>
        <taxon>Alveolata</taxon>
        <taxon>Ciliophora</taxon>
        <taxon>Intramacronucleata</taxon>
        <taxon>Oligohymenophorea</taxon>
        <taxon>Hymenostomatida</taxon>
        <taxon>Ophryoglenina</taxon>
        <taxon>Ichthyophthirius</taxon>
    </lineage>
</organism>
<dbReference type="InterPro" id="IPR045099">
    <property type="entry name" value="PITH1-like"/>
</dbReference>
<dbReference type="InParanoid" id="G0QJ12"/>
<accession>G0QJ12</accession>
<dbReference type="Gene3D" id="2.60.120.470">
    <property type="entry name" value="PITH domain"/>
    <property type="match status" value="1"/>
</dbReference>
<evidence type="ECO:0000313" key="3">
    <source>
        <dbReference type="EMBL" id="EGR34805.1"/>
    </source>
</evidence>
<dbReference type="InterPro" id="IPR008979">
    <property type="entry name" value="Galactose-bd-like_sf"/>
</dbReference>
<dbReference type="PANTHER" id="PTHR12175">
    <property type="entry name" value="AD039 HT014 THIOREDOXIN FAMILY TRP26"/>
    <property type="match status" value="1"/>
</dbReference>
<dbReference type="Pfam" id="PF06201">
    <property type="entry name" value="PITH"/>
    <property type="match status" value="1"/>
</dbReference>
<comment type="similarity">
    <text evidence="1">Belongs to the PITHD1 family.</text>
</comment>
<dbReference type="EMBL" id="GL983044">
    <property type="protein sequence ID" value="EGR34805.1"/>
    <property type="molecule type" value="Genomic_DNA"/>
</dbReference>
<dbReference type="FunCoup" id="G0QJ12">
    <property type="interactions" value="464"/>
</dbReference>
<sequence length="196" mass="22300">MDHVHNANCSCKEYAGVENATDLYTSIDLQGIMCLNEEQESSGKNVFRSEEDKFNDNDKFVSSDDPDPELIFIIPFLSIVKLKSINIIARNSDTGPTNLKVYINQENVDFSILETKPEEEFQIDENLDGNSYQSVRQTKFQNVSKLILHISAENKQKISINYIGLKGENTKMKRQIVEAIYEVKPMAAENDPEKTI</sequence>
<protein>
    <submittedName>
        <fullName evidence="3">Trp26 thioredoxin family protein, putative</fullName>
    </submittedName>
</protein>
<dbReference type="InterPro" id="IPR037047">
    <property type="entry name" value="PITH_dom_sf"/>
</dbReference>
<reference evidence="3 4" key="1">
    <citation type="submission" date="2011-07" db="EMBL/GenBank/DDBJ databases">
        <authorList>
            <person name="Coyne R."/>
            <person name="Brami D."/>
            <person name="Johnson J."/>
            <person name="Hostetler J."/>
            <person name="Hannick L."/>
            <person name="Clark T."/>
            <person name="Cassidy-Hanley D."/>
            <person name="Inman J."/>
        </authorList>
    </citation>
    <scope>NUCLEOTIDE SEQUENCE [LARGE SCALE GENOMIC DNA]</scope>
    <source>
        <strain evidence="3 4">G5</strain>
    </source>
</reference>
<dbReference type="RefSeq" id="XP_004040109.1">
    <property type="nucleotide sequence ID" value="XM_004040061.1"/>
</dbReference>
<dbReference type="PANTHER" id="PTHR12175:SF1">
    <property type="entry name" value="PITH DOMAIN-CONTAINING PROTEIN 1"/>
    <property type="match status" value="1"/>
</dbReference>
<dbReference type="eggNOG" id="KOG1730">
    <property type="taxonomic scope" value="Eukaryota"/>
</dbReference>
<evidence type="ECO:0000313" key="4">
    <source>
        <dbReference type="Proteomes" id="UP000008983"/>
    </source>
</evidence>
<proteinExistence type="inferred from homology"/>
<keyword evidence="4" id="KW-1185">Reference proteome</keyword>